<proteinExistence type="predicted"/>
<gene>
    <name evidence="1" type="ORF">RBU60_10790</name>
</gene>
<organism evidence="1 2">
    <name type="scientific">Mesonia profundi</name>
    <dbReference type="NCBI Taxonomy" id="3070998"/>
    <lineage>
        <taxon>Bacteria</taxon>
        <taxon>Pseudomonadati</taxon>
        <taxon>Bacteroidota</taxon>
        <taxon>Flavobacteriia</taxon>
        <taxon>Flavobacteriales</taxon>
        <taxon>Flavobacteriaceae</taxon>
        <taxon>Mesonia</taxon>
    </lineage>
</organism>
<comment type="caution">
    <text evidence="1">The sequence shown here is derived from an EMBL/GenBank/DDBJ whole genome shotgun (WGS) entry which is preliminary data.</text>
</comment>
<dbReference type="Proteomes" id="UP001230915">
    <property type="component" value="Unassembled WGS sequence"/>
</dbReference>
<evidence type="ECO:0000313" key="1">
    <source>
        <dbReference type="EMBL" id="MDQ7918064.1"/>
    </source>
</evidence>
<protein>
    <submittedName>
        <fullName evidence="1">Uncharacterized protein</fullName>
    </submittedName>
</protein>
<keyword evidence="2" id="KW-1185">Reference proteome</keyword>
<name>A0ABU1A2Y3_9FLAO</name>
<reference evidence="1 2" key="1">
    <citation type="submission" date="2023-08" db="EMBL/GenBank/DDBJ databases">
        <title>Mesonia sp. MT50, isolated from deep-sea sediment of the Mariana Trench.</title>
        <authorList>
            <person name="Fu H."/>
        </authorList>
    </citation>
    <scope>NUCLEOTIDE SEQUENCE [LARGE SCALE GENOMIC DNA]</scope>
    <source>
        <strain evidence="1 2">MT50</strain>
    </source>
</reference>
<evidence type="ECO:0000313" key="2">
    <source>
        <dbReference type="Proteomes" id="UP001230915"/>
    </source>
</evidence>
<dbReference type="RefSeq" id="WP_308865008.1">
    <property type="nucleotide sequence ID" value="NZ_JAVHUL010000030.1"/>
</dbReference>
<dbReference type="EMBL" id="JAVHUL010000030">
    <property type="protein sequence ID" value="MDQ7918064.1"/>
    <property type="molecule type" value="Genomic_DNA"/>
</dbReference>
<sequence>MKRYVRNRTLSGSKVYSVKSTLSYLQLGTEYDEEETGKWNYYYPTDHKL</sequence>
<accession>A0ABU1A2Y3</accession>